<keyword evidence="4 8" id="KW-0694">RNA-binding</keyword>
<sequence>MANHKSSVKRIRQTKVRRLANRYVSRTTRNKVRELRTLTSKEEAQKMYPEVCSMLDKLAKKNVIHQNKANNLKSKLASHVNSLS</sequence>
<keyword evidence="3 8" id="KW-0699">rRNA-binding</keyword>
<protein>
    <recommendedName>
        <fullName evidence="7 8">Small ribosomal subunit protein bS20</fullName>
    </recommendedName>
</protein>
<dbReference type="EMBL" id="LT605205">
    <property type="protein sequence ID" value="SCD21193.1"/>
    <property type="molecule type" value="Genomic_DNA"/>
</dbReference>
<dbReference type="GO" id="GO:0005829">
    <property type="term" value="C:cytosol"/>
    <property type="evidence" value="ECO:0007669"/>
    <property type="project" value="TreeGrafter"/>
</dbReference>
<evidence type="ECO:0000313" key="10">
    <source>
        <dbReference type="Proteomes" id="UP000187464"/>
    </source>
</evidence>
<dbReference type="InterPro" id="IPR036510">
    <property type="entry name" value="Ribosomal_bS20_sf"/>
</dbReference>
<evidence type="ECO:0000256" key="3">
    <source>
        <dbReference type="ARBA" id="ARBA00022730"/>
    </source>
</evidence>
<dbReference type="PANTHER" id="PTHR33398:SF1">
    <property type="entry name" value="SMALL RIBOSOMAL SUBUNIT PROTEIN BS20C"/>
    <property type="match status" value="1"/>
</dbReference>
<dbReference type="HAMAP" id="MF_00500">
    <property type="entry name" value="Ribosomal_bS20"/>
    <property type="match status" value="1"/>
</dbReference>
<dbReference type="GO" id="GO:0003735">
    <property type="term" value="F:structural constituent of ribosome"/>
    <property type="evidence" value="ECO:0007669"/>
    <property type="project" value="InterPro"/>
</dbReference>
<evidence type="ECO:0000256" key="8">
    <source>
        <dbReference type="HAMAP-Rule" id="MF_00500"/>
    </source>
</evidence>
<dbReference type="AlphaFoldDB" id="A0A1R3SYC6"/>
<dbReference type="GO" id="GO:0006412">
    <property type="term" value="P:translation"/>
    <property type="evidence" value="ECO:0007669"/>
    <property type="project" value="UniProtKB-UniRule"/>
</dbReference>
<evidence type="ECO:0000256" key="5">
    <source>
        <dbReference type="ARBA" id="ARBA00022980"/>
    </source>
</evidence>
<organism evidence="9 10">
    <name type="scientific">Proteiniphilum saccharofermentans</name>
    <dbReference type="NCBI Taxonomy" id="1642647"/>
    <lineage>
        <taxon>Bacteria</taxon>
        <taxon>Pseudomonadati</taxon>
        <taxon>Bacteroidota</taxon>
        <taxon>Bacteroidia</taxon>
        <taxon>Bacteroidales</taxon>
        <taxon>Dysgonomonadaceae</taxon>
        <taxon>Proteiniphilum</taxon>
    </lineage>
</organism>
<evidence type="ECO:0000256" key="6">
    <source>
        <dbReference type="ARBA" id="ARBA00023274"/>
    </source>
</evidence>
<evidence type="ECO:0000313" key="9">
    <source>
        <dbReference type="EMBL" id="SCD21193.1"/>
    </source>
</evidence>
<evidence type="ECO:0000256" key="4">
    <source>
        <dbReference type="ARBA" id="ARBA00022884"/>
    </source>
</evidence>
<reference evidence="9 10" key="1">
    <citation type="submission" date="2016-08" db="EMBL/GenBank/DDBJ databases">
        <authorList>
            <person name="Seilhamer J.J."/>
        </authorList>
    </citation>
    <scope>NUCLEOTIDE SEQUENCE [LARGE SCALE GENOMIC DNA]</scope>
    <source>
        <strain evidence="9">M3/6</strain>
    </source>
</reference>
<dbReference type="KEGG" id="psac:PSM36_2388"/>
<accession>A0A1R3SYC6</accession>
<dbReference type="RefSeq" id="WP_076931048.1">
    <property type="nucleotide sequence ID" value="NZ_DAMBAO010000028.1"/>
</dbReference>
<gene>
    <name evidence="8" type="primary">rpsT</name>
    <name evidence="9" type="ORF">PSM36_2388</name>
</gene>
<dbReference type="NCBIfam" id="TIGR00029">
    <property type="entry name" value="S20"/>
    <property type="match status" value="1"/>
</dbReference>
<dbReference type="STRING" id="1642647.PSM36_2388"/>
<name>A0A1R3SYC6_9BACT</name>
<dbReference type="SUPFAM" id="SSF46992">
    <property type="entry name" value="Ribosomal protein S20"/>
    <property type="match status" value="1"/>
</dbReference>
<keyword evidence="10" id="KW-1185">Reference proteome</keyword>
<keyword evidence="5 8" id="KW-0689">Ribosomal protein</keyword>
<evidence type="ECO:0000256" key="7">
    <source>
        <dbReference type="ARBA" id="ARBA00035136"/>
    </source>
</evidence>
<keyword evidence="6 8" id="KW-0687">Ribonucleoprotein</keyword>
<dbReference type="Gene3D" id="1.20.58.110">
    <property type="entry name" value="Ribosomal protein S20"/>
    <property type="match status" value="1"/>
</dbReference>
<dbReference type="PANTHER" id="PTHR33398">
    <property type="entry name" value="30S RIBOSOMAL PROTEIN S20"/>
    <property type="match status" value="1"/>
</dbReference>
<comment type="similarity">
    <text evidence="2 8">Belongs to the bacterial ribosomal protein bS20 family.</text>
</comment>
<dbReference type="GO" id="GO:0015935">
    <property type="term" value="C:small ribosomal subunit"/>
    <property type="evidence" value="ECO:0007669"/>
    <property type="project" value="TreeGrafter"/>
</dbReference>
<evidence type="ECO:0000256" key="1">
    <source>
        <dbReference type="ARBA" id="ARBA00003134"/>
    </source>
</evidence>
<comment type="function">
    <text evidence="1 8">Binds directly to 16S ribosomal RNA.</text>
</comment>
<evidence type="ECO:0000256" key="2">
    <source>
        <dbReference type="ARBA" id="ARBA00007634"/>
    </source>
</evidence>
<dbReference type="InterPro" id="IPR002583">
    <property type="entry name" value="Ribosomal_bS20"/>
</dbReference>
<proteinExistence type="inferred from homology"/>
<dbReference type="Pfam" id="PF01649">
    <property type="entry name" value="Ribosomal_S20p"/>
    <property type="match status" value="1"/>
</dbReference>
<dbReference type="GO" id="GO:0070181">
    <property type="term" value="F:small ribosomal subunit rRNA binding"/>
    <property type="evidence" value="ECO:0007669"/>
    <property type="project" value="TreeGrafter"/>
</dbReference>
<dbReference type="Proteomes" id="UP000187464">
    <property type="component" value="Chromosome I"/>
</dbReference>